<dbReference type="AlphaFoldDB" id="L0D610"/>
<accession>L0D610</accession>
<evidence type="ECO:0000313" key="1">
    <source>
        <dbReference type="EMBL" id="AGA24697.1"/>
    </source>
</evidence>
<dbReference type="Proteomes" id="UP000010798">
    <property type="component" value="Chromosome"/>
</dbReference>
<name>L0D610_SINAD</name>
<evidence type="ECO:0000313" key="2">
    <source>
        <dbReference type="Proteomes" id="UP000010798"/>
    </source>
</evidence>
<keyword evidence="2" id="KW-1185">Reference proteome</keyword>
<evidence type="ECO:0008006" key="3">
    <source>
        <dbReference type="Google" id="ProtNLM"/>
    </source>
</evidence>
<protein>
    <recommendedName>
        <fullName evidence="3">RloB-like protein</fullName>
    </recommendedName>
</protein>
<dbReference type="OrthoDB" id="9796523at2"/>
<organism evidence="1 2">
    <name type="scientific">Singulisphaera acidiphila (strain ATCC BAA-1392 / DSM 18658 / VKM B-2454 / MOB10)</name>
    <dbReference type="NCBI Taxonomy" id="886293"/>
    <lineage>
        <taxon>Bacteria</taxon>
        <taxon>Pseudomonadati</taxon>
        <taxon>Planctomycetota</taxon>
        <taxon>Planctomycetia</taxon>
        <taxon>Isosphaerales</taxon>
        <taxon>Isosphaeraceae</taxon>
        <taxon>Singulisphaera</taxon>
    </lineage>
</organism>
<dbReference type="InterPro" id="IPR025591">
    <property type="entry name" value="RloB"/>
</dbReference>
<dbReference type="Pfam" id="PF13707">
    <property type="entry name" value="RloB"/>
    <property type="match status" value="1"/>
</dbReference>
<dbReference type="eggNOG" id="ENOG5032ZS8">
    <property type="taxonomic scope" value="Bacteria"/>
</dbReference>
<dbReference type="HOGENOM" id="CLU_090993_0_0_0"/>
<dbReference type="KEGG" id="saci:Sinac_0246"/>
<reference evidence="1 2" key="1">
    <citation type="submission" date="2012-02" db="EMBL/GenBank/DDBJ databases">
        <title>Complete sequence of chromosome of Singulisphaera acidiphila DSM 18658.</title>
        <authorList>
            <consortium name="US DOE Joint Genome Institute (JGI-PGF)"/>
            <person name="Lucas S."/>
            <person name="Copeland A."/>
            <person name="Lapidus A."/>
            <person name="Glavina del Rio T."/>
            <person name="Dalin E."/>
            <person name="Tice H."/>
            <person name="Bruce D."/>
            <person name="Goodwin L."/>
            <person name="Pitluck S."/>
            <person name="Peters L."/>
            <person name="Ovchinnikova G."/>
            <person name="Chertkov O."/>
            <person name="Kyrpides N."/>
            <person name="Mavromatis K."/>
            <person name="Ivanova N."/>
            <person name="Brettin T."/>
            <person name="Detter J.C."/>
            <person name="Han C."/>
            <person name="Larimer F."/>
            <person name="Land M."/>
            <person name="Hauser L."/>
            <person name="Markowitz V."/>
            <person name="Cheng J.-F."/>
            <person name="Hugenholtz P."/>
            <person name="Woyke T."/>
            <person name="Wu D."/>
            <person name="Tindall B."/>
            <person name="Pomrenke H."/>
            <person name="Brambilla E."/>
            <person name="Klenk H.-P."/>
            <person name="Eisen J.A."/>
        </authorList>
    </citation>
    <scope>NUCLEOTIDE SEQUENCE [LARGE SCALE GENOMIC DNA]</scope>
    <source>
        <strain evidence="2">ATCC BAA-1392 / DSM 18658 / VKM B-2454 / MOB10</strain>
    </source>
</reference>
<gene>
    <name evidence="1" type="ordered locus">Sinac_0246</name>
</gene>
<dbReference type="EMBL" id="CP003364">
    <property type="protein sequence ID" value="AGA24697.1"/>
    <property type="molecule type" value="Genomic_DNA"/>
</dbReference>
<dbReference type="RefSeq" id="WP_015243882.1">
    <property type="nucleotide sequence ID" value="NC_019892.1"/>
</dbReference>
<proteinExistence type="predicted"/>
<dbReference type="STRING" id="886293.Sinac_0246"/>
<sequence>MQTPRRDRDRRPGRRSPFRQPKPIILIVCEGEKTEPQYFKGFADNHRNSRVEIKVATEHGVPKTLVELAKKYKKEAEKAAQHGKDENLAYDSVWCVFDVDDHPHIPDARQMANDNDIKLAISNPCFELWLILHFRESPGMQHRKKLLSMLRIHIENYDKNTKYTNYATGYPQATARAKKLDIMAAQASDAGRNPTTGVYELTEMIREE</sequence>